<accession>A0A8R1UT40</accession>
<keyword evidence="2" id="KW-1185">Reference proteome</keyword>
<dbReference type="AlphaFoldDB" id="A0A2A6CFB8"/>
<dbReference type="Proteomes" id="UP000005239">
    <property type="component" value="Unassembled WGS sequence"/>
</dbReference>
<accession>A0A2A6CFB8</accession>
<dbReference type="EnsemblMetazoa" id="PPA38288.1">
    <property type="protein sequence ID" value="PPA38288.1"/>
    <property type="gene ID" value="WBGene00276657"/>
</dbReference>
<reference evidence="2" key="1">
    <citation type="journal article" date="2008" name="Nat. Genet.">
        <title>The Pristionchus pacificus genome provides a unique perspective on nematode lifestyle and parasitism.</title>
        <authorList>
            <person name="Dieterich C."/>
            <person name="Clifton S.W."/>
            <person name="Schuster L.N."/>
            <person name="Chinwalla A."/>
            <person name="Delehaunty K."/>
            <person name="Dinkelacker I."/>
            <person name="Fulton L."/>
            <person name="Fulton R."/>
            <person name="Godfrey J."/>
            <person name="Minx P."/>
            <person name="Mitreva M."/>
            <person name="Roeseler W."/>
            <person name="Tian H."/>
            <person name="Witte H."/>
            <person name="Yang S.P."/>
            <person name="Wilson R.K."/>
            <person name="Sommer R.J."/>
        </authorList>
    </citation>
    <scope>NUCLEOTIDE SEQUENCE [LARGE SCALE GENOMIC DNA]</scope>
    <source>
        <strain evidence="2">PS312</strain>
    </source>
</reference>
<gene>
    <name evidence="1" type="primary">WBGene00276657</name>
</gene>
<organism evidence="1 2">
    <name type="scientific">Pristionchus pacificus</name>
    <name type="common">Parasitic nematode worm</name>
    <dbReference type="NCBI Taxonomy" id="54126"/>
    <lineage>
        <taxon>Eukaryota</taxon>
        <taxon>Metazoa</taxon>
        <taxon>Ecdysozoa</taxon>
        <taxon>Nematoda</taxon>
        <taxon>Chromadorea</taxon>
        <taxon>Rhabditida</taxon>
        <taxon>Rhabditina</taxon>
        <taxon>Diplogasteromorpha</taxon>
        <taxon>Diplogasteroidea</taxon>
        <taxon>Neodiplogasteridae</taxon>
        <taxon>Pristionchus</taxon>
    </lineage>
</organism>
<evidence type="ECO:0000313" key="1">
    <source>
        <dbReference type="EnsemblMetazoa" id="PPA38288.1"/>
    </source>
</evidence>
<sequence>MVLFWNIYIILIFGVSLIKNVQSSAESNPTCDPPIVKPNGDVEICISITLCDGAHELAGDDRLIVTAVALITVDDNGKIIAEDTPYIDRQISTRTRKKIMARDKRGLEDTPIHLYFKNSNLKDALNKVSKFTDAILYVGSDYENSYDKIRYTYTKEFLQMNNDGGRDLREHLLYKNSLLSLSGFVLRGGRNIVK</sequence>
<proteinExistence type="predicted"/>
<evidence type="ECO:0000313" key="2">
    <source>
        <dbReference type="Proteomes" id="UP000005239"/>
    </source>
</evidence>
<protein>
    <submittedName>
        <fullName evidence="1">Uncharacterized protein</fullName>
    </submittedName>
</protein>
<reference evidence="1" key="2">
    <citation type="submission" date="2022-06" db="UniProtKB">
        <authorList>
            <consortium name="EnsemblMetazoa"/>
        </authorList>
    </citation>
    <scope>IDENTIFICATION</scope>
    <source>
        <strain evidence="1">PS312</strain>
    </source>
</reference>
<name>A0A2A6CFB8_PRIPA</name>